<evidence type="ECO:0000256" key="1">
    <source>
        <dbReference type="ARBA" id="ARBA00006432"/>
    </source>
</evidence>
<organism evidence="3 4">
    <name type="scientific">Aspergillus cristatus</name>
    <name type="common">Chinese Fuzhuan brick tea-fermentation fungus</name>
    <name type="synonym">Eurotium cristatum</name>
    <dbReference type="NCBI Taxonomy" id="573508"/>
    <lineage>
        <taxon>Eukaryota</taxon>
        <taxon>Fungi</taxon>
        <taxon>Dikarya</taxon>
        <taxon>Ascomycota</taxon>
        <taxon>Pezizomycotina</taxon>
        <taxon>Eurotiomycetes</taxon>
        <taxon>Eurotiomycetidae</taxon>
        <taxon>Eurotiales</taxon>
        <taxon>Aspergillaceae</taxon>
        <taxon>Aspergillus</taxon>
        <taxon>Aspergillus subgen. Aspergillus</taxon>
    </lineage>
</organism>
<evidence type="ECO:0000256" key="2">
    <source>
        <dbReference type="ARBA" id="ARBA00022598"/>
    </source>
</evidence>
<dbReference type="Gene3D" id="3.40.50.980">
    <property type="match status" value="1"/>
</dbReference>
<protein>
    <recommendedName>
        <fullName evidence="5">AMP-dependent synthetase/ligase domain-containing protein</fullName>
    </recommendedName>
</protein>
<reference evidence="3 4" key="1">
    <citation type="journal article" date="2016" name="BMC Genomics">
        <title>Comparative genomic and transcriptomic analyses of the Fuzhuan brick tea-fermentation fungus Aspergillus cristatus.</title>
        <authorList>
            <person name="Ge Y."/>
            <person name="Wang Y."/>
            <person name="Liu Y."/>
            <person name="Tan Y."/>
            <person name="Ren X."/>
            <person name="Zhang X."/>
            <person name="Hyde K.D."/>
            <person name="Liu Y."/>
            <person name="Liu Z."/>
        </authorList>
    </citation>
    <scope>NUCLEOTIDE SEQUENCE [LARGE SCALE GENOMIC DNA]</scope>
    <source>
        <strain evidence="3 4">GZAAS20.1005</strain>
    </source>
</reference>
<dbReference type="Proteomes" id="UP000094569">
    <property type="component" value="Unassembled WGS sequence"/>
</dbReference>
<dbReference type="VEuPathDB" id="FungiDB:SI65_07491"/>
<dbReference type="Gene3D" id="3.30.300.30">
    <property type="match status" value="1"/>
</dbReference>
<evidence type="ECO:0000313" key="4">
    <source>
        <dbReference type="Proteomes" id="UP000094569"/>
    </source>
</evidence>
<dbReference type="PANTHER" id="PTHR24096:SF149">
    <property type="entry name" value="AMP-BINDING DOMAIN-CONTAINING PROTEIN-RELATED"/>
    <property type="match status" value="1"/>
</dbReference>
<keyword evidence="2" id="KW-0436">Ligase</keyword>
<dbReference type="Gene3D" id="2.30.38.10">
    <property type="entry name" value="Luciferase, Domain 3"/>
    <property type="match status" value="1"/>
</dbReference>
<name>A0A1E3B803_ASPCR</name>
<dbReference type="SUPFAM" id="SSF56801">
    <property type="entry name" value="Acetyl-CoA synthetase-like"/>
    <property type="match status" value="1"/>
</dbReference>
<gene>
    <name evidence="3" type="ORF">SI65_07491</name>
</gene>
<dbReference type="EMBL" id="JXNT01000009">
    <property type="protein sequence ID" value="ODM17092.1"/>
    <property type="molecule type" value="Genomic_DNA"/>
</dbReference>
<dbReference type="OrthoDB" id="10253869at2759"/>
<proteinExistence type="inferred from homology"/>
<dbReference type="STRING" id="573508.A0A1E3B803"/>
<evidence type="ECO:0000313" key="3">
    <source>
        <dbReference type="EMBL" id="ODM17092.1"/>
    </source>
</evidence>
<keyword evidence="4" id="KW-1185">Reference proteome</keyword>
<dbReference type="GO" id="GO:0016405">
    <property type="term" value="F:CoA-ligase activity"/>
    <property type="evidence" value="ECO:0007669"/>
    <property type="project" value="TreeGrafter"/>
</dbReference>
<dbReference type="InterPro" id="IPR045851">
    <property type="entry name" value="AMP-bd_C_sf"/>
</dbReference>
<accession>A0A1E3B803</accession>
<evidence type="ECO:0008006" key="5">
    <source>
        <dbReference type="Google" id="ProtNLM"/>
    </source>
</evidence>
<comment type="caution">
    <text evidence="3">The sequence shown here is derived from an EMBL/GenBank/DDBJ whole genome shotgun (WGS) entry which is preliminary data.</text>
</comment>
<sequence length="247" mass="28060">MGYIVSGLLAPLKGRFKAVVLSKYETRSVLHLVDKFRPTQLTLAKFAIQELIKYEGQVDLFCLASLMTGGYHMPYELIAAWKDRHNVPVYSSYGMRKLQPNVEAIVVSEKGQCLEVNQSEEFLFRSPFNMKMEGYYKDPQTTAATLTQDGWLKLRTSAGWMMRVTGISLVVPSHDEELMPRAYLVKEPGSKLTIETFLDWMDKECSPMTKLHGGAAFIDRIPITDSGHSKLDRKLLSDMAKRDLELK</sequence>
<dbReference type="PANTHER" id="PTHR24096">
    <property type="entry name" value="LONG-CHAIN-FATTY-ACID--COA LIGASE"/>
    <property type="match status" value="1"/>
</dbReference>
<dbReference type="AlphaFoldDB" id="A0A1E3B803"/>
<comment type="similarity">
    <text evidence="1">Belongs to the ATP-dependent AMP-binding enzyme family.</text>
</comment>